<evidence type="ECO:0000259" key="1">
    <source>
        <dbReference type="Pfam" id="PF17667"/>
    </source>
</evidence>
<organism evidence="2 3">
    <name type="scientific">Boletus reticuloceps</name>
    <dbReference type="NCBI Taxonomy" id="495285"/>
    <lineage>
        <taxon>Eukaryota</taxon>
        <taxon>Fungi</taxon>
        <taxon>Dikarya</taxon>
        <taxon>Basidiomycota</taxon>
        <taxon>Agaricomycotina</taxon>
        <taxon>Agaricomycetes</taxon>
        <taxon>Agaricomycetidae</taxon>
        <taxon>Boletales</taxon>
        <taxon>Boletineae</taxon>
        <taxon>Boletaceae</taxon>
        <taxon>Boletoideae</taxon>
        <taxon>Boletus</taxon>
    </lineage>
</organism>
<gene>
    <name evidence="2" type="ORF">JVT61DRAFT_12168</name>
</gene>
<dbReference type="AlphaFoldDB" id="A0A8I2YEE4"/>
<proteinExistence type="predicted"/>
<name>A0A8I2YEE4_9AGAM</name>
<keyword evidence="3" id="KW-1185">Reference proteome</keyword>
<protein>
    <recommendedName>
        <fullName evidence="1">Fungal-type protein kinase domain-containing protein</fullName>
    </recommendedName>
</protein>
<evidence type="ECO:0000313" key="2">
    <source>
        <dbReference type="EMBL" id="KAG6370357.1"/>
    </source>
</evidence>
<reference evidence="2" key="1">
    <citation type="submission" date="2021-03" db="EMBL/GenBank/DDBJ databases">
        <title>Evolutionary innovations through gain and loss of genes in the ectomycorrhizal Boletales.</title>
        <authorList>
            <person name="Wu G."/>
            <person name="Miyauchi S."/>
            <person name="Morin E."/>
            <person name="Yang Z.-L."/>
            <person name="Xu J."/>
            <person name="Martin F.M."/>
        </authorList>
    </citation>
    <scope>NUCLEOTIDE SEQUENCE</scope>
    <source>
        <strain evidence="2">BR01</strain>
    </source>
</reference>
<dbReference type="Pfam" id="PF17667">
    <property type="entry name" value="Pkinase_fungal"/>
    <property type="match status" value="1"/>
</dbReference>
<sequence length="207" mass="23650">MHGWNITIPFEFKRKNKRDAKNDNEAKIIWSLNNMMCEDPCRHFTLGITIEDKDMRIWCHNCAYLVALKLLDFTMKINVVIALFYLIACQDEVGLRWDPTVKCVYDGDKVQYKCTISSEVFTTIGELAMYGADAVLGHGTRVYKAKGKDGTAKFGQQDARKYFVQVCISKDVEIFGKLDTALVFVGLDKLEWIDVDVEPVLSTMLQI</sequence>
<dbReference type="Proteomes" id="UP000683000">
    <property type="component" value="Unassembled WGS sequence"/>
</dbReference>
<feature type="domain" description="Fungal-type protein kinase" evidence="1">
    <location>
        <begin position="5"/>
        <end position="151"/>
    </location>
</feature>
<comment type="caution">
    <text evidence="2">The sequence shown here is derived from an EMBL/GenBank/DDBJ whole genome shotgun (WGS) entry which is preliminary data.</text>
</comment>
<accession>A0A8I2YEE4</accession>
<dbReference type="EMBL" id="JAGFBS010000053">
    <property type="protein sequence ID" value="KAG6370357.1"/>
    <property type="molecule type" value="Genomic_DNA"/>
</dbReference>
<dbReference type="InterPro" id="IPR040976">
    <property type="entry name" value="Pkinase_fungal"/>
</dbReference>
<evidence type="ECO:0000313" key="3">
    <source>
        <dbReference type="Proteomes" id="UP000683000"/>
    </source>
</evidence>
<dbReference type="OrthoDB" id="3260094at2759"/>